<evidence type="ECO:0000256" key="1">
    <source>
        <dbReference type="ARBA" id="ARBA00023015"/>
    </source>
</evidence>
<dbReference type="SMART" id="SM00421">
    <property type="entry name" value="HTH_LUXR"/>
    <property type="match status" value="1"/>
</dbReference>
<dbReference type="PROSITE" id="PS50043">
    <property type="entry name" value="HTH_LUXR_2"/>
    <property type="match status" value="1"/>
</dbReference>
<accession>A0A5Q0LLV8</accession>
<dbReference type="PANTHER" id="PTHR43214:SF24">
    <property type="entry name" value="TRANSCRIPTIONAL REGULATORY PROTEIN NARL-RELATED"/>
    <property type="match status" value="1"/>
</dbReference>
<feature type="domain" description="HTH luxR-type" evidence="5">
    <location>
        <begin position="115"/>
        <end position="180"/>
    </location>
</feature>
<keyword evidence="3" id="KW-0804">Transcription</keyword>
<reference evidence="6 7" key="1">
    <citation type="submission" date="2019-10" db="EMBL/GenBank/DDBJ databases">
        <title>A novel species.</title>
        <authorList>
            <person name="Gao J."/>
        </authorList>
    </citation>
    <scope>NUCLEOTIDE SEQUENCE [LARGE SCALE GENOMIC DNA]</scope>
    <source>
        <strain evidence="6 7">QMT-28</strain>
    </source>
</reference>
<gene>
    <name evidence="6" type="ORF">GFH48_36580</name>
</gene>
<keyword evidence="1" id="KW-0805">Transcription regulation</keyword>
<dbReference type="InterPro" id="IPR016032">
    <property type="entry name" value="Sig_transdc_resp-reg_C-effctor"/>
</dbReference>
<dbReference type="Proteomes" id="UP000326179">
    <property type="component" value="Chromosome"/>
</dbReference>
<dbReference type="PANTHER" id="PTHR43214">
    <property type="entry name" value="TWO-COMPONENT RESPONSE REGULATOR"/>
    <property type="match status" value="1"/>
</dbReference>
<evidence type="ECO:0000256" key="3">
    <source>
        <dbReference type="ARBA" id="ARBA00023163"/>
    </source>
</evidence>
<name>A0A5Q0LLV8_9ACTN</name>
<keyword evidence="7" id="KW-1185">Reference proteome</keyword>
<proteinExistence type="predicted"/>
<dbReference type="Pfam" id="PF00196">
    <property type="entry name" value="GerE"/>
    <property type="match status" value="1"/>
</dbReference>
<dbReference type="KEGG" id="sfy:GFH48_36580"/>
<evidence type="ECO:0000256" key="4">
    <source>
        <dbReference type="SAM" id="MobiDB-lite"/>
    </source>
</evidence>
<dbReference type="SUPFAM" id="SSF46894">
    <property type="entry name" value="C-terminal effector domain of the bipartite response regulators"/>
    <property type="match status" value="1"/>
</dbReference>
<sequence>MNRPILAPWPPGAGAGRGAGHPAEGPPPRPAVASCLVSGSARPRPRRRTSRRGHRRRTTPKTYDTDADVTRAHGSEATGHLLKAPCPEEVFAAIHAAAQGRTTLSAPVAGRVPPARAARAPLRPTARDILARLARGLGDRKTARAPHIGEATVKTHLDRIYDRLGVDTRTGAVGVAKERRPLT</sequence>
<evidence type="ECO:0000313" key="7">
    <source>
        <dbReference type="Proteomes" id="UP000326179"/>
    </source>
</evidence>
<dbReference type="AlphaFoldDB" id="A0A5Q0LLV8"/>
<evidence type="ECO:0000256" key="2">
    <source>
        <dbReference type="ARBA" id="ARBA00023125"/>
    </source>
</evidence>
<dbReference type="EMBL" id="CP045643">
    <property type="protein sequence ID" value="QFZ78078.1"/>
    <property type="molecule type" value="Genomic_DNA"/>
</dbReference>
<evidence type="ECO:0000259" key="5">
    <source>
        <dbReference type="PROSITE" id="PS50043"/>
    </source>
</evidence>
<feature type="compositionally biased region" description="Basic residues" evidence="4">
    <location>
        <begin position="43"/>
        <end position="59"/>
    </location>
</feature>
<feature type="region of interest" description="Disordered" evidence="4">
    <location>
        <begin position="1"/>
        <end position="67"/>
    </location>
</feature>
<keyword evidence="2" id="KW-0238">DNA-binding</keyword>
<dbReference type="GO" id="GO:0006355">
    <property type="term" value="P:regulation of DNA-templated transcription"/>
    <property type="evidence" value="ECO:0007669"/>
    <property type="project" value="InterPro"/>
</dbReference>
<dbReference type="GO" id="GO:0003677">
    <property type="term" value="F:DNA binding"/>
    <property type="evidence" value="ECO:0007669"/>
    <property type="project" value="UniProtKB-KW"/>
</dbReference>
<dbReference type="Gene3D" id="3.40.50.2300">
    <property type="match status" value="1"/>
</dbReference>
<evidence type="ECO:0000313" key="6">
    <source>
        <dbReference type="EMBL" id="QFZ78078.1"/>
    </source>
</evidence>
<organism evidence="6 7">
    <name type="scientific">Streptomyces fagopyri</name>
    <dbReference type="NCBI Taxonomy" id="2662397"/>
    <lineage>
        <taxon>Bacteria</taxon>
        <taxon>Bacillati</taxon>
        <taxon>Actinomycetota</taxon>
        <taxon>Actinomycetes</taxon>
        <taxon>Kitasatosporales</taxon>
        <taxon>Streptomycetaceae</taxon>
        <taxon>Streptomyces</taxon>
    </lineage>
</organism>
<protein>
    <recommendedName>
        <fullName evidence="5">HTH luxR-type domain-containing protein</fullName>
    </recommendedName>
</protein>
<dbReference type="InterPro" id="IPR039420">
    <property type="entry name" value="WalR-like"/>
</dbReference>
<dbReference type="InterPro" id="IPR000792">
    <property type="entry name" value="Tscrpt_reg_LuxR_C"/>
</dbReference>